<gene>
    <name evidence="1" type="ORF">JVW63_00115</name>
</gene>
<sequence length="187" mass="20987">MAEHGETADTPVFEESDSTILKATGRSQEEWFELLDEAGAASWDHATIARWLGGKHEVDAWWAQGVTIRYEQSRAPGHTGEGSFEVSHSKSISAAATAVWPYVTDDDLRRDWLDLELNALSQSSASIRFDGGERTRVTFFIEQAPPTKSGRPRCRLSVTHTRLQRESVQETTEFWTDSLSRLAALFE</sequence>
<organism evidence="1 2">
    <name type="scientific">Flaviflexus equikiangi</name>
    <dbReference type="NCBI Taxonomy" id="2758573"/>
    <lineage>
        <taxon>Bacteria</taxon>
        <taxon>Bacillati</taxon>
        <taxon>Actinomycetota</taxon>
        <taxon>Actinomycetes</taxon>
        <taxon>Actinomycetales</taxon>
        <taxon>Actinomycetaceae</taxon>
        <taxon>Flaviflexus</taxon>
    </lineage>
</organism>
<dbReference type="RefSeq" id="WP_182171750.1">
    <property type="nucleotide sequence ID" value="NZ_CP059676.1"/>
</dbReference>
<dbReference type="Proteomes" id="UP000705983">
    <property type="component" value="Unassembled WGS sequence"/>
</dbReference>
<reference evidence="2" key="1">
    <citation type="submission" date="2021-02" db="EMBL/GenBank/DDBJ databases">
        <title>Leucobacter sp. CX169.</title>
        <authorList>
            <person name="Cheng Y."/>
        </authorList>
    </citation>
    <scope>NUCLEOTIDE SEQUENCE [LARGE SCALE GENOMIC DNA]</scope>
    <source>
        <strain evidence="2">JY899</strain>
    </source>
</reference>
<dbReference type="EMBL" id="JAFFJS010000001">
    <property type="protein sequence ID" value="MBM9432120.1"/>
    <property type="molecule type" value="Genomic_DNA"/>
</dbReference>
<evidence type="ECO:0000313" key="1">
    <source>
        <dbReference type="EMBL" id="MBM9432120.1"/>
    </source>
</evidence>
<name>A0ABS2TBU0_9ACTO</name>
<keyword evidence="2" id="KW-1185">Reference proteome</keyword>
<comment type="caution">
    <text evidence="1">The sequence shown here is derived from an EMBL/GenBank/DDBJ whole genome shotgun (WGS) entry which is preliminary data.</text>
</comment>
<evidence type="ECO:0008006" key="3">
    <source>
        <dbReference type="Google" id="ProtNLM"/>
    </source>
</evidence>
<accession>A0ABS2TBU0</accession>
<evidence type="ECO:0000313" key="2">
    <source>
        <dbReference type="Proteomes" id="UP000705983"/>
    </source>
</evidence>
<dbReference type="SUPFAM" id="SSF55961">
    <property type="entry name" value="Bet v1-like"/>
    <property type="match status" value="1"/>
</dbReference>
<protein>
    <recommendedName>
        <fullName evidence="3">SRPBCC domain-containing protein</fullName>
    </recommendedName>
</protein>
<proteinExistence type="predicted"/>